<dbReference type="EMBL" id="CM018048">
    <property type="protein sequence ID" value="KAA8522101.1"/>
    <property type="molecule type" value="Genomic_DNA"/>
</dbReference>
<evidence type="ECO:0000313" key="1">
    <source>
        <dbReference type="EMBL" id="KAA8522101.1"/>
    </source>
</evidence>
<name>A0A5J4ZYH0_9ASTE</name>
<sequence length="131" mass="15484">MKTKMTVKGRVVSQSSFFRYMSTMNLDRHRWESNFAERDLMETWVPSLRTPCNHIQQHRHAQFLLSSLLYCKISRPSRIIFWGWRSLGSSIKKSIRTTNPSQLFIFNMIKSAKLVEINGNHCQKLKKFLCS</sequence>
<gene>
    <name evidence="1" type="ORF">F0562_012585</name>
</gene>
<proteinExistence type="predicted"/>
<dbReference type="AlphaFoldDB" id="A0A5J4ZYH0"/>
<keyword evidence="2" id="KW-1185">Reference proteome</keyword>
<accession>A0A5J4ZYH0</accession>
<reference evidence="1 2" key="1">
    <citation type="submission" date="2019-09" db="EMBL/GenBank/DDBJ databases">
        <title>A chromosome-level genome assembly of the Chinese tupelo Nyssa sinensis.</title>
        <authorList>
            <person name="Yang X."/>
            <person name="Kang M."/>
            <person name="Yang Y."/>
            <person name="Xiong H."/>
            <person name="Wang M."/>
            <person name="Zhang Z."/>
            <person name="Wang Z."/>
            <person name="Wu H."/>
            <person name="Ma T."/>
            <person name="Liu J."/>
            <person name="Xi Z."/>
        </authorList>
    </citation>
    <scope>NUCLEOTIDE SEQUENCE [LARGE SCALE GENOMIC DNA]</scope>
    <source>
        <strain evidence="1">J267</strain>
        <tissue evidence="1">Leaf</tissue>
    </source>
</reference>
<dbReference type="Proteomes" id="UP000325577">
    <property type="component" value="Linkage Group LG5"/>
</dbReference>
<protein>
    <submittedName>
        <fullName evidence="1">Uncharacterized protein</fullName>
    </submittedName>
</protein>
<evidence type="ECO:0000313" key="2">
    <source>
        <dbReference type="Proteomes" id="UP000325577"/>
    </source>
</evidence>
<organism evidence="1 2">
    <name type="scientific">Nyssa sinensis</name>
    <dbReference type="NCBI Taxonomy" id="561372"/>
    <lineage>
        <taxon>Eukaryota</taxon>
        <taxon>Viridiplantae</taxon>
        <taxon>Streptophyta</taxon>
        <taxon>Embryophyta</taxon>
        <taxon>Tracheophyta</taxon>
        <taxon>Spermatophyta</taxon>
        <taxon>Magnoliopsida</taxon>
        <taxon>eudicotyledons</taxon>
        <taxon>Gunneridae</taxon>
        <taxon>Pentapetalae</taxon>
        <taxon>asterids</taxon>
        <taxon>Cornales</taxon>
        <taxon>Nyssaceae</taxon>
        <taxon>Nyssa</taxon>
    </lineage>
</organism>